<gene>
    <name evidence="3" type="ORF">F5984_11925</name>
</gene>
<dbReference type="PROSITE" id="PS50110">
    <property type="entry name" value="RESPONSE_REGULATORY"/>
    <property type="match status" value="1"/>
</dbReference>
<organism evidence="3 4">
    <name type="scientific">Rudanella paleaurantiibacter</name>
    <dbReference type="NCBI Taxonomy" id="2614655"/>
    <lineage>
        <taxon>Bacteria</taxon>
        <taxon>Pseudomonadati</taxon>
        <taxon>Bacteroidota</taxon>
        <taxon>Cytophagia</taxon>
        <taxon>Cytophagales</taxon>
        <taxon>Cytophagaceae</taxon>
        <taxon>Rudanella</taxon>
    </lineage>
</organism>
<sequence>MTDILYVEDNPDDVEVFSRLLNKLERPLQYTILTSGSDAIRYLSAEGLEARPTTSLPKLVLLDINLTGISGIDVLRWARTDERTRLLPIIAYSTSDNPSDIRQAYEAGANAYLVKPGSYPETGALLRRLCHFWLDDNAQIASP</sequence>
<feature type="modified residue" description="4-aspartylphosphate" evidence="1">
    <location>
        <position position="63"/>
    </location>
</feature>
<dbReference type="InterPro" id="IPR011006">
    <property type="entry name" value="CheY-like_superfamily"/>
</dbReference>
<protein>
    <submittedName>
        <fullName evidence="3">Response regulator</fullName>
    </submittedName>
</protein>
<evidence type="ECO:0000259" key="2">
    <source>
        <dbReference type="PROSITE" id="PS50110"/>
    </source>
</evidence>
<dbReference type="EMBL" id="WELI01000004">
    <property type="protein sequence ID" value="KAB7730847.1"/>
    <property type="molecule type" value="Genomic_DNA"/>
</dbReference>
<keyword evidence="1" id="KW-0597">Phosphoprotein</keyword>
<evidence type="ECO:0000256" key="1">
    <source>
        <dbReference type="PROSITE-ProRule" id="PRU00169"/>
    </source>
</evidence>
<dbReference type="SUPFAM" id="SSF52172">
    <property type="entry name" value="CheY-like"/>
    <property type="match status" value="1"/>
</dbReference>
<dbReference type="CDD" id="cd17557">
    <property type="entry name" value="REC_Rcp-like"/>
    <property type="match status" value="1"/>
</dbReference>
<name>A0A7J5TZH6_9BACT</name>
<dbReference type="PANTHER" id="PTHR44520">
    <property type="entry name" value="RESPONSE REGULATOR RCP1-RELATED"/>
    <property type="match status" value="1"/>
</dbReference>
<dbReference type="InterPro" id="IPR052893">
    <property type="entry name" value="TCS_response_regulator"/>
</dbReference>
<dbReference type="GO" id="GO:0000160">
    <property type="term" value="P:phosphorelay signal transduction system"/>
    <property type="evidence" value="ECO:0007669"/>
    <property type="project" value="InterPro"/>
</dbReference>
<keyword evidence="4" id="KW-1185">Reference proteome</keyword>
<dbReference type="Gene3D" id="3.40.50.2300">
    <property type="match status" value="1"/>
</dbReference>
<dbReference type="Proteomes" id="UP000488299">
    <property type="component" value="Unassembled WGS sequence"/>
</dbReference>
<comment type="caution">
    <text evidence="3">The sequence shown here is derived from an EMBL/GenBank/DDBJ whole genome shotgun (WGS) entry which is preliminary data.</text>
</comment>
<dbReference type="RefSeq" id="WP_152124507.1">
    <property type="nucleotide sequence ID" value="NZ_WELI01000004.1"/>
</dbReference>
<dbReference type="InterPro" id="IPR001789">
    <property type="entry name" value="Sig_transdc_resp-reg_receiver"/>
</dbReference>
<accession>A0A7J5TZH6</accession>
<dbReference type="PANTHER" id="PTHR44520:SF1">
    <property type="entry name" value="TWO-COMPONENT SYSTEM REGULATORY PROTEIN"/>
    <property type="match status" value="1"/>
</dbReference>
<dbReference type="Pfam" id="PF00072">
    <property type="entry name" value="Response_reg"/>
    <property type="match status" value="1"/>
</dbReference>
<dbReference type="SMART" id="SM00448">
    <property type="entry name" value="REC"/>
    <property type="match status" value="1"/>
</dbReference>
<dbReference type="AlphaFoldDB" id="A0A7J5TZH6"/>
<feature type="domain" description="Response regulatory" evidence="2">
    <location>
        <begin position="3"/>
        <end position="130"/>
    </location>
</feature>
<evidence type="ECO:0000313" key="3">
    <source>
        <dbReference type="EMBL" id="KAB7730847.1"/>
    </source>
</evidence>
<evidence type="ECO:0000313" key="4">
    <source>
        <dbReference type="Proteomes" id="UP000488299"/>
    </source>
</evidence>
<reference evidence="3 4" key="1">
    <citation type="submission" date="2019-10" db="EMBL/GenBank/DDBJ databases">
        <title>Rudanella paleaurantiibacter sp. nov., isolated from sludge.</title>
        <authorList>
            <person name="Xu S.Q."/>
        </authorList>
    </citation>
    <scope>NUCLEOTIDE SEQUENCE [LARGE SCALE GENOMIC DNA]</scope>
    <source>
        <strain evidence="3 4">HX-22-17</strain>
    </source>
</reference>
<proteinExistence type="predicted"/>